<protein>
    <recommendedName>
        <fullName evidence="3">DUF2188 domain-containing protein</fullName>
    </recommendedName>
</protein>
<dbReference type="Proteomes" id="UP001202961">
    <property type="component" value="Unassembled WGS sequence"/>
</dbReference>
<organism evidence="1 2">
    <name type="scientific">Aporhodopirellula aestuarii</name>
    <dbReference type="NCBI Taxonomy" id="2950107"/>
    <lineage>
        <taxon>Bacteria</taxon>
        <taxon>Pseudomonadati</taxon>
        <taxon>Planctomycetota</taxon>
        <taxon>Planctomycetia</taxon>
        <taxon>Pirellulales</taxon>
        <taxon>Pirellulaceae</taxon>
        <taxon>Aporhodopirellula</taxon>
    </lineage>
</organism>
<dbReference type="EMBL" id="JAMQBK010000025">
    <property type="protein sequence ID" value="MCM2370934.1"/>
    <property type="molecule type" value="Genomic_DNA"/>
</dbReference>
<evidence type="ECO:0000313" key="1">
    <source>
        <dbReference type="EMBL" id="MCM2370934.1"/>
    </source>
</evidence>
<accession>A0ABT0U212</accession>
<dbReference type="RefSeq" id="WP_044256597.1">
    <property type="nucleotide sequence ID" value="NZ_JAMQBK010000025.1"/>
</dbReference>
<evidence type="ECO:0008006" key="3">
    <source>
        <dbReference type="Google" id="ProtNLM"/>
    </source>
</evidence>
<evidence type="ECO:0000313" key="2">
    <source>
        <dbReference type="Proteomes" id="UP001202961"/>
    </source>
</evidence>
<gene>
    <name evidence="1" type="ORF">NB063_09975</name>
</gene>
<comment type="caution">
    <text evidence="1">The sequence shown here is derived from an EMBL/GenBank/DDBJ whole genome shotgun (WGS) entry which is preliminary data.</text>
</comment>
<proteinExistence type="predicted"/>
<sequence length="89" mass="9958">MPQSVTKAVQFRSNAINVDWDTLVKGGTWRLVKGDDFTGPRRSLVVVAHREAKARGKKVRTISDGEDLIVEFFAPPKRSTCKPYRRAGS</sequence>
<name>A0ABT0U212_9BACT</name>
<keyword evidence="2" id="KW-1185">Reference proteome</keyword>
<reference evidence="1 2" key="1">
    <citation type="journal article" date="2022" name="Syst. Appl. Microbiol.">
        <title>Rhodopirellula aestuarii sp. nov., a novel member of the genus Rhodopirellula isolated from brackish sediments collected in the Tagus River estuary, Portugal.</title>
        <authorList>
            <person name="Vitorino I.R."/>
            <person name="Klimek D."/>
            <person name="Calusinska M."/>
            <person name="Lobo-da-Cunha A."/>
            <person name="Vasconcelos V."/>
            <person name="Lage O.M."/>
        </authorList>
    </citation>
    <scope>NUCLEOTIDE SEQUENCE [LARGE SCALE GENOMIC DNA]</scope>
    <source>
        <strain evidence="1 2">ICT_H3.1</strain>
    </source>
</reference>